<name>A0A1T4YIA8_9MICO</name>
<organism evidence="1 2">
    <name type="scientific">Agreia bicolorata</name>
    <dbReference type="NCBI Taxonomy" id="110935"/>
    <lineage>
        <taxon>Bacteria</taxon>
        <taxon>Bacillati</taxon>
        <taxon>Actinomycetota</taxon>
        <taxon>Actinomycetes</taxon>
        <taxon>Micrococcales</taxon>
        <taxon>Microbacteriaceae</taxon>
        <taxon>Agreia</taxon>
    </lineage>
</organism>
<dbReference type="InterPro" id="IPR019933">
    <property type="entry name" value="DivIVA_domain"/>
</dbReference>
<dbReference type="Proteomes" id="UP000189735">
    <property type="component" value="Unassembled WGS sequence"/>
</dbReference>
<sequence>MVTVSQTFPRARSSRPGYKVDEVEKFLAAARIAYSAEPGDTGTIVTAEGIRHMAFGLEKGGYSTLAVDAALERLEEAFAAREREKISSSVGDEAWFADARDKAREILARLERPAKHRFRSSGPFKLGYDKRDVDAFAERLISYFREGTEVSVDDVRQVSFRSRTRGYSEAQVDLLLDAVIDVMLSVR</sequence>
<dbReference type="NCBIfam" id="TIGR03543">
    <property type="entry name" value="divI1A_rptt_fam"/>
    <property type="match status" value="1"/>
</dbReference>
<protein>
    <submittedName>
        <fullName evidence="1">DivIVA domain-containing protein</fullName>
    </submittedName>
</protein>
<proteinExistence type="predicted"/>
<accession>A0A1T4YIA8</accession>
<dbReference type="RefSeq" id="WP_078715189.1">
    <property type="nucleotide sequence ID" value="NZ_FUYG01000009.1"/>
</dbReference>
<reference evidence="2" key="1">
    <citation type="submission" date="2017-02" db="EMBL/GenBank/DDBJ databases">
        <authorList>
            <person name="Varghese N."/>
            <person name="Submissions S."/>
        </authorList>
    </citation>
    <scope>NUCLEOTIDE SEQUENCE [LARGE SCALE GENOMIC DNA]</scope>
    <source>
        <strain evidence="2">VKM Ac-2052</strain>
    </source>
</reference>
<dbReference type="NCBIfam" id="TIGR03544">
    <property type="entry name" value="DivI1A_domain"/>
    <property type="match status" value="1"/>
</dbReference>
<dbReference type="EMBL" id="FUYG01000009">
    <property type="protein sequence ID" value="SKB01031.1"/>
    <property type="molecule type" value="Genomic_DNA"/>
</dbReference>
<dbReference type="AlphaFoldDB" id="A0A1T4YIA8"/>
<dbReference type="InterPro" id="IPR019932">
    <property type="entry name" value="CHP03543"/>
</dbReference>
<gene>
    <name evidence="1" type="ORF">SAMN06295879_3153</name>
</gene>
<dbReference type="Gene3D" id="6.10.250.660">
    <property type="match status" value="1"/>
</dbReference>
<evidence type="ECO:0000313" key="1">
    <source>
        <dbReference type="EMBL" id="SKB01031.1"/>
    </source>
</evidence>
<evidence type="ECO:0000313" key="2">
    <source>
        <dbReference type="Proteomes" id="UP000189735"/>
    </source>
</evidence>